<dbReference type="Proteomes" id="UP000887540">
    <property type="component" value="Unplaced"/>
</dbReference>
<evidence type="ECO:0000256" key="1">
    <source>
        <dbReference type="SAM" id="Phobius"/>
    </source>
</evidence>
<feature type="transmembrane region" description="Helical" evidence="1">
    <location>
        <begin position="59"/>
        <end position="80"/>
    </location>
</feature>
<organism evidence="2 3">
    <name type="scientific">Acrobeloides nanus</name>
    <dbReference type="NCBI Taxonomy" id="290746"/>
    <lineage>
        <taxon>Eukaryota</taxon>
        <taxon>Metazoa</taxon>
        <taxon>Ecdysozoa</taxon>
        <taxon>Nematoda</taxon>
        <taxon>Chromadorea</taxon>
        <taxon>Rhabditida</taxon>
        <taxon>Tylenchina</taxon>
        <taxon>Cephalobomorpha</taxon>
        <taxon>Cephaloboidea</taxon>
        <taxon>Cephalobidae</taxon>
        <taxon>Acrobeloides</taxon>
    </lineage>
</organism>
<keyword evidence="1" id="KW-1133">Transmembrane helix</keyword>
<keyword evidence="1" id="KW-0812">Transmembrane</keyword>
<evidence type="ECO:0000313" key="3">
    <source>
        <dbReference type="WBParaSite" id="ACRNAN_scaffold13560.g22224.t1"/>
    </source>
</evidence>
<keyword evidence="1" id="KW-0472">Membrane</keyword>
<dbReference type="WBParaSite" id="ACRNAN_scaffold13560.g22224.t1">
    <property type="protein sequence ID" value="ACRNAN_scaffold13560.g22224.t1"/>
    <property type="gene ID" value="ACRNAN_scaffold13560.g22224"/>
</dbReference>
<dbReference type="AlphaFoldDB" id="A0A914CRY9"/>
<sequence>MKPSKFVPHSLVIQKLLKSQNYFYHGIFWLLLSLFFLFEISFNSLILFNLLLRLFDRHSIWLCEIVFLIISATNAIYYFWDASRRNGTDFQYIKHYLQQLAYQGAGTFTRKSEK</sequence>
<name>A0A914CRY9_9BILA</name>
<keyword evidence="2" id="KW-1185">Reference proteome</keyword>
<accession>A0A914CRY9</accession>
<protein>
    <submittedName>
        <fullName evidence="3">Uncharacterized protein</fullName>
    </submittedName>
</protein>
<evidence type="ECO:0000313" key="2">
    <source>
        <dbReference type="Proteomes" id="UP000887540"/>
    </source>
</evidence>
<feature type="transmembrane region" description="Helical" evidence="1">
    <location>
        <begin position="27"/>
        <end position="52"/>
    </location>
</feature>
<proteinExistence type="predicted"/>
<reference evidence="3" key="1">
    <citation type="submission" date="2022-11" db="UniProtKB">
        <authorList>
            <consortium name="WormBaseParasite"/>
        </authorList>
    </citation>
    <scope>IDENTIFICATION</scope>
</reference>